<dbReference type="InParanoid" id="A0A1B1YV04"/>
<dbReference type="UniPathway" id="UPA00232"/>
<organism evidence="9 10">
    <name type="scientific">Immundisolibacter cernigliae</name>
    <dbReference type="NCBI Taxonomy" id="1810504"/>
    <lineage>
        <taxon>Bacteria</taxon>
        <taxon>Pseudomonadati</taxon>
        <taxon>Pseudomonadota</taxon>
        <taxon>Gammaproteobacteria</taxon>
        <taxon>Immundisolibacterales</taxon>
        <taxon>Immundisolibacteraceae</taxon>
        <taxon>Immundisolibacter</taxon>
    </lineage>
</organism>
<evidence type="ECO:0000256" key="4">
    <source>
        <dbReference type="ARBA" id="ARBA00022630"/>
    </source>
</evidence>
<evidence type="ECO:0000256" key="2">
    <source>
        <dbReference type="ARBA" id="ARBA00004749"/>
    </source>
</evidence>
<dbReference type="OrthoDB" id="9769565at2"/>
<dbReference type="KEGG" id="gbi:PG2T_10425"/>
<evidence type="ECO:0000259" key="8">
    <source>
        <dbReference type="Pfam" id="PF01494"/>
    </source>
</evidence>
<dbReference type="SUPFAM" id="SSF51905">
    <property type="entry name" value="FAD/NAD(P)-binding domain"/>
    <property type="match status" value="1"/>
</dbReference>
<reference evidence="10" key="1">
    <citation type="submission" date="2016-03" db="EMBL/GenBank/DDBJ databases">
        <title>Complete genome sequence of Solimmundus cernigliae, representing a novel lineage of polycyclic aromatic hydrocarbon degraders within the Gammaproteobacteria.</title>
        <authorList>
            <person name="Singleton D.R."/>
            <person name="Dickey A.N."/>
            <person name="Scholl E.H."/>
            <person name="Wright F.A."/>
            <person name="Aitken M.D."/>
        </authorList>
    </citation>
    <scope>NUCLEOTIDE SEQUENCE [LARGE SCALE GENOMIC DNA]</scope>
    <source>
        <strain evidence="10">TR3.2</strain>
    </source>
</reference>
<evidence type="ECO:0000256" key="5">
    <source>
        <dbReference type="ARBA" id="ARBA00022827"/>
    </source>
</evidence>
<dbReference type="Proteomes" id="UP000092952">
    <property type="component" value="Chromosome"/>
</dbReference>
<dbReference type="PRINTS" id="PR00420">
    <property type="entry name" value="RNGMNOXGNASE"/>
</dbReference>
<keyword evidence="10" id="KW-1185">Reference proteome</keyword>
<dbReference type="STRING" id="1810504.PG2T_10425"/>
<dbReference type="RefSeq" id="WP_068804964.1">
    <property type="nucleotide sequence ID" value="NZ_CP014671.1"/>
</dbReference>
<name>A0A1B1YV04_9GAMM</name>
<gene>
    <name evidence="9" type="ORF">PG2T_10425</name>
</gene>
<dbReference type="Pfam" id="PF01494">
    <property type="entry name" value="FAD_binding_3"/>
    <property type="match status" value="1"/>
</dbReference>
<dbReference type="GO" id="GO:0004497">
    <property type="term" value="F:monooxygenase activity"/>
    <property type="evidence" value="ECO:0007669"/>
    <property type="project" value="UniProtKB-KW"/>
</dbReference>
<dbReference type="InterPro" id="IPR002938">
    <property type="entry name" value="FAD-bd"/>
</dbReference>
<evidence type="ECO:0000256" key="7">
    <source>
        <dbReference type="ARBA" id="ARBA00023033"/>
    </source>
</evidence>
<comment type="pathway">
    <text evidence="2">Cofactor biosynthesis; ubiquinone biosynthesis.</text>
</comment>
<evidence type="ECO:0000313" key="10">
    <source>
        <dbReference type="Proteomes" id="UP000092952"/>
    </source>
</evidence>
<dbReference type="Gene3D" id="3.50.50.60">
    <property type="entry name" value="FAD/NAD(P)-binding domain"/>
    <property type="match status" value="2"/>
</dbReference>
<evidence type="ECO:0000313" key="9">
    <source>
        <dbReference type="EMBL" id="ANX04547.1"/>
    </source>
</evidence>
<dbReference type="InterPro" id="IPR010971">
    <property type="entry name" value="UbiH/COQ6"/>
</dbReference>
<feature type="domain" description="FAD-binding" evidence="8">
    <location>
        <begin position="3"/>
        <end position="340"/>
    </location>
</feature>
<dbReference type="InterPro" id="IPR051205">
    <property type="entry name" value="UbiH/COQ6_monooxygenase"/>
</dbReference>
<dbReference type="GO" id="GO:0071949">
    <property type="term" value="F:FAD binding"/>
    <property type="evidence" value="ECO:0007669"/>
    <property type="project" value="InterPro"/>
</dbReference>
<comment type="similarity">
    <text evidence="3">Belongs to the UbiH/COQ6 family.</text>
</comment>
<keyword evidence="5" id="KW-0274">FAD</keyword>
<protein>
    <recommendedName>
        <fullName evidence="8">FAD-binding domain-containing protein</fullName>
    </recommendedName>
</protein>
<dbReference type="GO" id="GO:0006744">
    <property type="term" value="P:ubiquinone biosynthetic process"/>
    <property type="evidence" value="ECO:0007669"/>
    <property type="project" value="UniProtKB-UniPathway"/>
</dbReference>
<evidence type="ECO:0000256" key="3">
    <source>
        <dbReference type="ARBA" id="ARBA00005349"/>
    </source>
</evidence>
<evidence type="ECO:0000256" key="6">
    <source>
        <dbReference type="ARBA" id="ARBA00023002"/>
    </source>
</evidence>
<dbReference type="GO" id="GO:0016705">
    <property type="term" value="F:oxidoreductase activity, acting on paired donors, with incorporation or reduction of molecular oxygen"/>
    <property type="evidence" value="ECO:0007669"/>
    <property type="project" value="InterPro"/>
</dbReference>
<sequence length="397" mass="41196">MSDCEVLIVGAGITGTTLALALADAGVAVTVLDREAAPSLPAPGQPLDVRVSAIHAAAVGLLERLGAWPLLPAACRAPFGRIQVWDAASVGSIRFDSAEIGQPWLGSITENRALVAALHARLAELPAARVLAPALLDDWEVRADRAIVRLGDGRELTARLLVGADGRASPLRLRAGIGASADDFGQCALVAHVATERPHADTARQRFLATGPLAFLPLADGRCSIVWSTTPPEAQRLAALPAGEFMQELGLAFEHRLGEITAIGERAVIPLRGLEASRYVGPRLALIGDAAHVVHPMAGLGANLGIGDAAALARVVIAALHGGRDPGLLQTLRPYERARRSQNLPVVQAIVGLHRLFTAGASPLRALRGAGLLAVDRAGPLKRLLTTAACGLADGAF</sequence>
<keyword evidence="4" id="KW-0285">Flavoprotein</keyword>
<dbReference type="AlphaFoldDB" id="A0A1B1YV04"/>
<dbReference type="EMBL" id="CP014671">
    <property type="protein sequence ID" value="ANX04547.1"/>
    <property type="molecule type" value="Genomic_DNA"/>
</dbReference>
<accession>A0A1B1YV04</accession>
<comment type="cofactor">
    <cofactor evidence="1">
        <name>FAD</name>
        <dbReference type="ChEBI" id="CHEBI:57692"/>
    </cofactor>
</comment>
<dbReference type="PANTHER" id="PTHR43876">
    <property type="entry name" value="UBIQUINONE BIOSYNTHESIS MONOOXYGENASE COQ6, MITOCHONDRIAL"/>
    <property type="match status" value="1"/>
</dbReference>
<dbReference type="NCBIfam" id="TIGR01988">
    <property type="entry name" value="Ubi-OHases"/>
    <property type="match status" value="1"/>
</dbReference>
<dbReference type="InterPro" id="IPR036188">
    <property type="entry name" value="FAD/NAD-bd_sf"/>
</dbReference>
<keyword evidence="7" id="KW-0503">Monooxygenase</keyword>
<dbReference type="FunCoup" id="A0A1B1YV04">
    <property type="interactions" value="395"/>
</dbReference>
<keyword evidence="6" id="KW-0560">Oxidoreductase</keyword>
<evidence type="ECO:0000256" key="1">
    <source>
        <dbReference type="ARBA" id="ARBA00001974"/>
    </source>
</evidence>
<proteinExistence type="inferred from homology"/>
<dbReference type="PANTHER" id="PTHR43876:SF7">
    <property type="entry name" value="UBIQUINONE BIOSYNTHESIS MONOOXYGENASE COQ6, MITOCHONDRIAL"/>
    <property type="match status" value="1"/>
</dbReference>